<proteinExistence type="predicted"/>
<evidence type="ECO:0000256" key="1">
    <source>
        <dbReference type="SAM" id="SignalP"/>
    </source>
</evidence>
<dbReference type="GO" id="GO:0004553">
    <property type="term" value="F:hydrolase activity, hydrolyzing O-glycosyl compounds"/>
    <property type="evidence" value="ECO:0007669"/>
    <property type="project" value="UniProtKB-ARBA"/>
</dbReference>
<protein>
    <submittedName>
        <fullName evidence="2">Concanavalin A-like lectin/glucanase superfamily protein</fullName>
    </submittedName>
</protein>
<keyword evidence="3" id="KW-1185">Reference proteome</keyword>
<dbReference type="GO" id="GO:0030246">
    <property type="term" value="F:carbohydrate binding"/>
    <property type="evidence" value="ECO:0007669"/>
    <property type="project" value="UniProtKB-KW"/>
</dbReference>
<evidence type="ECO:0000313" key="2">
    <source>
        <dbReference type="EMBL" id="PYF69930.1"/>
    </source>
</evidence>
<keyword evidence="1" id="KW-0732">Signal</keyword>
<gene>
    <name evidence="2" type="ORF">B0O44_10919</name>
</gene>
<comment type="caution">
    <text evidence="2">The sequence shown here is derived from an EMBL/GenBank/DDBJ whole genome shotgun (WGS) entry which is preliminary data.</text>
</comment>
<dbReference type="Proteomes" id="UP000248198">
    <property type="component" value="Unassembled WGS sequence"/>
</dbReference>
<dbReference type="EMBL" id="QKLU01000009">
    <property type="protein sequence ID" value="PYF69930.1"/>
    <property type="molecule type" value="Genomic_DNA"/>
</dbReference>
<sequence>MKTKISYILTLAAAILAVSSCTKKFDPSSYAPALSIGGYTSAKQIAPGNLVAYWSFDGSMVDSISKTSGTNVGTTFGAGVKGQALQGALNSYVTSATPAAVQNLKSFTLTCWINMPLNDKGIVGLVDVANSTDFWGNLTIFMENNGDATTARIVARTYAGVVNNGGDNFVKATNIWNKWTQVGYSYDQTTSTFSVFINGSKIGGKTIANLGALTFTNASQMVFGTVQFQTTPSLTSGTGKQDWASYLTGKLDEVRIYNKALSSAEISALAILEGRGK</sequence>
<evidence type="ECO:0000313" key="3">
    <source>
        <dbReference type="Proteomes" id="UP000248198"/>
    </source>
</evidence>
<keyword evidence="2" id="KW-0430">Lectin</keyword>
<dbReference type="AlphaFoldDB" id="A0A318UBR8"/>
<dbReference type="RefSeq" id="WP_110834118.1">
    <property type="nucleotide sequence ID" value="NZ_QKLU01000009.1"/>
</dbReference>
<dbReference type="GO" id="GO:0005975">
    <property type="term" value="P:carbohydrate metabolic process"/>
    <property type="evidence" value="ECO:0007669"/>
    <property type="project" value="UniProtKB-ARBA"/>
</dbReference>
<dbReference type="OrthoDB" id="9814380at2"/>
<dbReference type="SUPFAM" id="SSF49899">
    <property type="entry name" value="Concanavalin A-like lectins/glucanases"/>
    <property type="match status" value="1"/>
</dbReference>
<reference evidence="2 3" key="1">
    <citation type="submission" date="2018-06" db="EMBL/GenBank/DDBJ databases">
        <title>Genomic Encyclopedia of Archaeal and Bacterial Type Strains, Phase II (KMG-II): from individual species to whole genera.</title>
        <authorList>
            <person name="Goeker M."/>
        </authorList>
    </citation>
    <scope>NUCLEOTIDE SEQUENCE [LARGE SCALE GENOMIC DNA]</scope>
    <source>
        <strain evidence="2 3">DSM 27372</strain>
    </source>
</reference>
<organism evidence="2 3">
    <name type="scientific">Pedobacter nutrimenti</name>
    <dbReference type="NCBI Taxonomy" id="1241337"/>
    <lineage>
        <taxon>Bacteria</taxon>
        <taxon>Pseudomonadati</taxon>
        <taxon>Bacteroidota</taxon>
        <taxon>Sphingobacteriia</taxon>
        <taxon>Sphingobacteriales</taxon>
        <taxon>Sphingobacteriaceae</taxon>
        <taxon>Pedobacter</taxon>
    </lineage>
</organism>
<name>A0A318UBR8_9SPHI</name>
<dbReference type="InterPro" id="IPR013320">
    <property type="entry name" value="ConA-like_dom_sf"/>
</dbReference>
<dbReference type="PROSITE" id="PS51257">
    <property type="entry name" value="PROKAR_LIPOPROTEIN"/>
    <property type="match status" value="1"/>
</dbReference>
<accession>A0A318UBR8</accession>
<dbReference type="Gene3D" id="2.60.120.200">
    <property type="match status" value="1"/>
</dbReference>
<feature type="chain" id="PRO_5016429356" evidence="1">
    <location>
        <begin position="25"/>
        <end position="277"/>
    </location>
</feature>
<feature type="signal peptide" evidence="1">
    <location>
        <begin position="1"/>
        <end position="24"/>
    </location>
</feature>
<dbReference type="Pfam" id="PF13385">
    <property type="entry name" value="Laminin_G_3"/>
    <property type="match status" value="1"/>
</dbReference>